<keyword evidence="1" id="KW-0732">Signal</keyword>
<dbReference type="AlphaFoldDB" id="A0A9D9E5F2"/>
<name>A0A9D9E5F2_9BACT</name>
<protein>
    <submittedName>
        <fullName evidence="2">HEAT repeat domain-containing protein</fullName>
    </submittedName>
</protein>
<organism evidence="2 3">
    <name type="scientific">Candidatus Caccoplasma merdipullorum</name>
    <dbReference type="NCBI Taxonomy" id="2840718"/>
    <lineage>
        <taxon>Bacteria</taxon>
        <taxon>Pseudomonadati</taxon>
        <taxon>Bacteroidota</taxon>
        <taxon>Bacteroidia</taxon>
        <taxon>Bacteroidales</taxon>
        <taxon>Bacteroidaceae</taxon>
        <taxon>Bacteroidaceae incertae sedis</taxon>
        <taxon>Candidatus Caccoplasma</taxon>
    </lineage>
</organism>
<feature type="signal peptide" evidence="1">
    <location>
        <begin position="1"/>
        <end position="24"/>
    </location>
</feature>
<dbReference type="Proteomes" id="UP000823636">
    <property type="component" value="Unassembled WGS sequence"/>
</dbReference>
<sequence>MLKHDIRRFLFTLAVVLTITSAAATERGFAIFIDSISYKEAAAEVEAYAASVKKQGLKPYVIIDRWKNPDSIRTEIRRLAALKSSPIEGMVFIGDIPVAMIRDAQHLTSAFKIDQNMKNFERTACPSDRFYDDLNLQFEFIKRDGKKPNLFYYSLLPESPQVSHPTLYSGRIKSFAYNGKTEYERLRDYLKKVVRLKEKGDTLTQLLYFSGQGYNSESQISRIDEKTAYYEYFPWMRRQNSAITYIDHKMAKYAKYLLMSQLQRPDLSLAILHHHGGVEAEYINRTPDARSVTDNLEAAKMFFRSKIRTAVERGGDKEEVKARYAREYDVPLDWFDDIFTPESIAADSIFNDRIDLHIYDLGRYKPNARVVMLDACFNGAFNNEKYIAGGYIFEDGDCVVTIANSVNSLQDKWCDANIGLLGYGMRVGNFVKYNPYLESHIIGDPTFSFIPATELAFDINDALCKGAKFWRKQLTSQYPAIQMMALRRLTLDNAITSDDLLSVFKTSPDGIVRMAALMMLSEKKGENFVKCISLGLNDEYELVRRFSAIFAGKNGSPELIPSLIKATLNEGIGKRVKFQLSNALALYSYDAMLKYYLSNDLCSNKITYEDDDFDFAEDLMRTSDKRRLEEFALLSDPKTDRRDAKLLIKSLRNNPQHTAVPLLLNFLNTTEDEELQYMLVEALGWFNYSYRAQEIAAALQKTASDARFSSKVQAEATKSINRLTPASSK</sequence>
<comment type="caution">
    <text evidence="2">The sequence shown here is derived from an EMBL/GenBank/DDBJ whole genome shotgun (WGS) entry which is preliminary data.</text>
</comment>
<dbReference type="EMBL" id="JADIMW010000083">
    <property type="protein sequence ID" value="MBO8438825.1"/>
    <property type="molecule type" value="Genomic_DNA"/>
</dbReference>
<dbReference type="InterPro" id="IPR016024">
    <property type="entry name" value="ARM-type_fold"/>
</dbReference>
<evidence type="ECO:0000313" key="2">
    <source>
        <dbReference type="EMBL" id="MBO8438825.1"/>
    </source>
</evidence>
<proteinExistence type="predicted"/>
<feature type="chain" id="PRO_5038505715" evidence="1">
    <location>
        <begin position="25"/>
        <end position="729"/>
    </location>
</feature>
<evidence type="ECO:0000256" key="1">
    <source>
        <dbReference type="SAM" id="SignalP"/>
    </source>
</evidence>
<accession>A0A9D9E5F2</accession>
<dbReference type="SUPFAM" id="SSF48371">
    <property type="entry name" value="ARM repeat"/>
    <property type="match status" value="1"/>
</dbReference>
<reference evidence="2" key="2">
    <citation type="journal article" date="2021" name="PeerJ">
        <title>Extensive microbial diversity within the chicken gut microbiome revealed by metagenomics and culture.</title>
        <authorList>
            <person name="Gilroy R."/>
            <person name="Ravi A."/>
            <person name="Getino M."/>
            <person name="Pursley I."/>
            <person name="Horton D.L."/>
            <person name="Alikhan N.F."/>
            <person name="Baker D."/>
            <person name="Gharbi K."/>
            <person name="Hall N."/>
            <person name="Watson M."/>
            <person name="Adriaenssens E.M."/>
            <person name="Foster-Nyarko E."/>
            <person name="Jarju S."/>
            <person name="Secka A."/>
            <person name="Antonio M."/>
            <person name="Oren A."/>
            <person name="Chaudhuri R.R."/>
            <person name="La Ragione R."/>
            <person name="Hildebrand F."/>
            <person name="Pallen M.J."/>
        </authorList>
    </citation>
    <scope>NUCLEOTIDE SEQUENCE</scope>
    <source>
        <strain evidence="2">G3-4614</strain>
    </source>
</reference>
<reference evidence="2" key="1">
    <citation type="submission" date="2020-10" db="EMBL/GenBank/DDBJ databases">
        <authorList>
            <person name="Gilroy R."/>
        </authorList>
    </citation>
    <scope>NUCLEOTIDE SEQUENCE</scope>
    <source>
        <strain evidence="2">G3-4614</strain>
    </source>
</reference>
<gene>
    <name evidence="2" type="ORF">IAC54_08025</name>
</gene>
<evidence type="ECO:0000313" key="3">
    <source>
        <dbReference type="Proteomes" id="UP000823636"/>
    </source>
</evidence>